<dbReference type="EMBL" id="AP023367">
    <property type="protein sequence ID" value="BCJ95077.1"/>
    <property type="molecule type" value="Genomic_DNA"/>
</dbReference>
<organism evidence="1 2">
    <name type="scientific">Anaerocolumna cellulosilytica</name>
    <dbReference type="NCBI Taxonomy" id="433286"/>
    <lineage>
        <taxon>Bacteria</taxon>
        <taxon>Bacillati</taxon>
        <taxon>Bacillota</taxon>
        <taxon>Clostridia</taxon>
        <taxon>Lachnospirales</taxon>
        <taxon>Lachnospiraceae</taxon>
        <taxon>Anaerocolumna</taxon>
    </lineage>
</organism>
<dbReference type="CDD" id="cd04301">
    <property type="entry name" value="NAT_SF"/>
    <property type="match status" value="1"/>
</dbReference>
<dbReference type="Proteomes" id="UP000515561">
    <property type="component" value="Chromosome"/>
</dbReference>
<proteinExistence type="predicted"/>
<reference evidence="1 2" key="1">
    <citation type="journal article" date="2016" name="Int. J. Syst. Evol. Microbiol.">
        <title>Descriptions of Anaerotaenia torta gen. nov., sp. nov. and Anaerocolumna cellulosilytica gen. nov., sp. nov. isolated from a methanogenic reactor of cattle waste.</title>
        <authorList>
            <person name="Uek A."/>
            <person name="Ohtaki Y."/>
            <person name="Kaku N."/>
            <person name="Ueki K."/>
        </authorList>
    </citation>
    <scope>NUCLEOTIDE SEQUENCE [LARGE SCALE GENOMIC DNA]</scope>
    <source>
        <strain evidence="1 2">SN021</strain>
    </source>
</reference>
<dbReference type="SUPFAM" id="SSF55729">
    <property type="entry name" value="Acyl-CoA N-acyltransferases (Nat)"/>
    <property type="match status" value="1"/>
</dbReference>
<keyword evidence="1" id="KW-0808">Transferase</keyword>
<name>A0A6S6R4S9_9FIRM</name>
<dbReference type="InterPro" id="IPR016181">
    <property type="entry name" value="Acyl_CoA_acyltransferase"/>
</dbReference>
<protein>
    <submittedName>
        <fullName evidence="1">N-acetyltransferase</fullName>
    </submittedName>
</protein>
<accession>A0A6S6R4S9</accession>
<dbReference type="PANTHER" id="PTHR43233:SF1">
    <property type="entry name" value="FAMILY N-ACETYLTRANSFERASE, PUTATIVE (AFU_ORTHOLOGUE AFUA_6G03350)-RELATED"/>
    <property type="match status" value="1"/>
</dbReference>
<dbReference type="PANTHER" id="PTHR43233">
    <property type="entry name" value="FAMILY N-ACETYLTRANSFERASE, PUTATIVE (AFU_ORTHOLOGUE AFUA_6G03350)-RELATED"/>
    <property type="match status" value="1"/>
</dbReference>
<keyword evidence="2" id="KW-1185">Reference proteome</keyword>
<dbReference type="AlphaFoldDB" id="A0A6S6R4S9"/>
<dbReference type="RefSeq" id="WP_184095961.1">
    <property type="nucleotide sequence ID" value="NZ_AP023367.1"/>
</dbReference>
<evidence type="ECO:0000313" key="2">
    <source>
        <dbReference type="Proteomes" id="UP000515561"/>
    </source>
</evidence>
<dbReference type="InterPro" id="IPR053144">
    <property type="entry name" value="Acetyltransferase_Butenolide"/>
</dbReference>
<gene>
    <name evidence="1" type="ORF">acsn021_26460</name>
</gene>
<dbReference type="Gene3D" id="3.40.630.30">
    <property type="match status" value="1"/>
</dbReference>
<dbReference type="PROSITE" id="PS51186">
    <property type="entry name" value="GNAT"/>
    <property type="match status" value="1"/>
</dbReference>
<dbReference type="GO" id="GO:0016747">
    <property type="term" value="F:acyltransferase activity, transferring groups other than amino-acyl groups"/>
    <property type="evidence" value="ECO:0007669"/>
    <property type="project" value="InterPro"/>
</dbReference>
<dbReference type="KEGG" id="acel:acsn021_26460"/>
<dbReference type="InterPro" id="IPR000182">
    <property type="entry name" value="GNAT_dom"/>
</dbReference>
<dbReference type="Pfam" id="PF13673">
    <property type="entry name" value="Acetyltransf_10"/>
    <property type="match status" value="1"/>
</dbReference>
<evidence type="ECO:0000313" key="1">
    <source>
        <dbReference type="EMBL" id="BCJ95077.1"/>
    </source>
</evidence>
<sequence>MNIQLKHQLTVAEYNDIRKSAGWLTLSEVQAERGLKNTYYLVAAVHDDKAIAMARVISDGGYVVYISDVIVNPSYQGYGIGKLMMEDIMNFLKSDIAKEYPVMINLMAAVGKENFYEKFGFKVRPSEDTGAGMSQWLNL</sequence>